<dbReference type="PROSITE" id="PS51462">
    <property type="entry name" value="NUDIX"/>
    <property type="match status" value="1"/>
</dbReference>
<protein>
    <submittedName>
        <fullName evidence="5">NUDIX domain-containing protein</fullName>
    </submittedName>
</protein>
<reference evidence="5 6" key="1">
    <citation type="submission" date="2019-12" db="EMBL/GenBank/DDBJ databases">
        <title>Genomic-based taxomic classification of the family Erythrobacteraceae.</title>
        <authorList>
            <person name="Xu L."/>
        </authorList>
    </citation>
    <scope>NUCLEOTIDE SEQUENCE [LARGE SCALE GENOMIC DNA]</scope>
    <source>
        <strain evidence="5 6">JCM 17802</strain>
    </source>
</reference>
<evidence type="ECO:0000256" key="1">
    <source>
        <dbReference type="ARBA" id="ARBA00001946"/>
    </source>
</evidence>
<keyword evidence="2 3" id="KW-0378">Hydrolase</keyword>
<dbReference type="EMBL" id="WTYS01000001">
    <property type="protein sequence ID" value="MXO56204.1"/>
    <property type="molecule type" value="Genomic_DNA"/>
</dbReference>
<organism evidence="5 6">
    <name type="scientific">Pontixanthobacter gangjinensis</name>
    <dbReference type="NCBI Taxonomy" id="1028742"/>
    <lineage>
        <taxon>Bacteria</taxon>
        <taxon>Pseudomonadati</taxon>
        <taxon>Pseudomonadota</taxon>
        <taxon>Alphaproteobacteria</taxon>
        <taxon>Sphingomonadales</taxon>
        <taxon>Erythrobacteraceae</taxon>
        <taxon>Pontixanthobacter</taxon>
    </lineage>
</organism>
<dbReference type="GO" id="GO:0016787">
    <property type="term" value="F:hydrolase activity"/>
    <property type="evidence" value="ECO:0007669"/>
    <property type="project" value="UniProtKB-KW"/>
</dbReference>
<dbReference type="OrthoDB" id="8480561at2"/>
<comment type="similarity">
    <text evidence="3">Belongs to the Nudix hydrolase family.</text>
</comment>
<dbReference type="Gene3D" id="3.90.79.10">
    <property type="entry name" value="Nucleoside Triphosphate Pyrophosphohydrolase"/>
    <property type="match status" value="1"/>
</dbReference>
<dbReference type="PRINTS" id="PR00502">
    <property type="entry name" value="NUDIXFAMILY"/>
</dbReference>
<dbReference type="RefSeq" id="WP_160597429.1">
    <property type="nucleotide sequence ID" value="NZ_WTYS01000001.1"/>
</dbReference>
<dbReference type="PROSITE" id="PS00893">
    <property type="entry name" value="NUDIX_BOX"/>
    <property type="match status" value="1"/>
</dbReference>
<dbReference type="Proteomes" id="UP000468943">
    <property type="component" value="Unassembled WGS sequence"/>
</dbReference>
<evidence type="ECO:0000256" key="3">
    <source>
        <dbReference type="RuleBase" id="RU003476"/>
    </source>
</evidence>
<dbReference type="InterPro" id="IPR015797">
    <property type="entry name" value="NUDIX_hydrolase-like_dom_sf"/>
</dbReference>
<evidence type="ECO:0000313" key="6">
    <source>
        <dbReference type="Proteomes" id="UP000468943"/>
    </source>
</evidence>
<dbReference type="InterPro" id="IPR020476">
    <property type="entry name" value="Nudix_hydrolase"/>
</dbReference>
<proteinExistence type="inferred from homology"/>
<sequence length="158" mass="17725">MLHLIPAPLHRVLYRVADRLRSYWWRVAKLPLQGAAVIATDLQDQLLLVRLSYGSGGWNLPTGGIGRGEDPADAARRELLEETGCEAHSLTLLGVQEDILHGTENRVYVYTAKTSGQPAADMREVIDARFFPMHSLPEPLTKTTRRRLALLRESSKKE</sequence>
<evidence type="ECO:0000256" key="2">
    <source>
        <dbReference type="ARBA" id="ARBA00022801"/>
    </source>
</evidence>
<dbReference type="PANTHER" id="PTHR43046:SF14">
    <property type="entry name" value="MUTT_NUDIX FAMILY PROTEIN"/>
    <property type="match status" value="1"/>
</dbReference>
<dbReference type="SUPFAM" id="SSF55811">
    <property type="entry name" value="Nudix"/>
    <property type="match status" value="1"/>
</dbReference>
<keyword evidence="6" id="KW-1185">Reference proteome</keyword>
<accession>A0A6I4SKM0</accession>
<feature type="domain" description="Nudix hydrolase" evidence="4">
    <location>
        <begin position="29"/>
        <end position="153"/>
    </location>
</feature>
<gene>
    <name evidence="5" type="ORF">GRI36_04850</name>
</gene>
<dbReference type="InterPro" id="IPR000086">
    <property type="entry name" value="NUDIX_hydrolase_dom"/>
</dbReference>
<dbReference type="Pfam" id="PF00293">
    <property type="entry name" value="NUDIX"/>
    <property type="match status" value="1"/>
</dbReference>
<dbReference type="InterPro" id="IPR020084">
    <property type="entry name" value="NUDIX_hydrolase_CS"/>
</dbReference>
<comment type="cofactor">
    <cofactor evidence="1">
        <name>Mg(2+)</name>
        <dbReference type="ChEBI" id="CHEBI:18420"/>
    </cofactor>
</comment>
<dbReference type="PANTHER" id="PTHR43046">
    <property type="entry name" value="GDP-MANNOSE MANNOSYL HYDROLASE"/>
    <property type="match status" value="1"/>
</dbReference>
<name>A0A6I4SKM0_9SPHN</name>
<comment type="caution">
    <text evidence="5">The sequence shown here is derived from an EMBL/GenBank/DDBJ whole genome shotgun (WGS) entry which is preliminary data.</text>
</comment>
<evidence type="ECO:0000259" key="4">
    <source>
        <dbReference type="PROSITE" id="PS51462"/>
    </source>
</evidence>
<evidence type="ECO:0000313" key="5">
    <source>
        <dbReference type="EMBL" id="MXO56204.1"/>
    </source>
</evidence>
<dbReference type="AlphaFoldDB" id="A0A6I4SKM0"/>